<feature type="transmembrane region" description="Helical" evidence="1">
    <location>
        <begin position="32"/>
        <end position="50"/>
    </location>
</feature>
<accession>A0A955I2B7</accession>
<evidence type="ECO:0000313" key="2">
    <source>
        <dbReference type="EMBL" id="MCA9377197.1"/>
    </source>
</evidence>
<dbReference type="AlphaFoldDB" id="A0A955I2B7"/>
<sequence>MNLILFTLSSISGALATWYLVKIRKVDPILSSALLGLIFSLGIRVITTLFDMDIVESSTLSSAFFGATFIGMTSPKIEIGTKTILISAIIYSIFLWDTEHYFSEYGGGLGTSAFISVICGIGIRELIVGKMLFKEPLEKTDQNI</sequence>
<comment type="caution">
    <text evidence="2">The sequence shown here is derived from an EMBL/GenBank/DDBJ whole genome shotgun (WGS) entry which is preliminary data.</text>
</comment>
<dbReference type="EMBL" id="JAGQLN010000024">
    <property type="protein sequence ID" value="MCA9377197.1"/>
    <property type="molecule type" value="Genomic_DNA"/>
</dbReference>
<dbReference type="Proteomes" id="UP000741282">
    <property type="component" value="Unassembled WGS sequence"/>
</dbReference>
<evidence type="ECO:0000313" key="3">
    <source>
        <dbReference type="Proteomes" id="UP000741282"/>
    </source>
</evidence>
<evidence type="ECO:0000256" key="1">
    <source>
        <dbReference type="SAM" id="Phobius"/>
    </source>
</evidence>
<keyword evidence="1" id="KW-0472">Membrane</keyword>
<gene>
    <name evidence="2" type="ORF">KC685_04750</name>
</gene>
<reference evidence="2" key="1">
    <citation type="submission" date="2020-04" db="EMBL/GenBank/DDBJ databases">
        <authorList>
            <person name="Zhang T."/>
        </authorList>
    </citation>
    <scope>NUCLEOTIDE SEQUENCE</scope>
    <source>
        <strain evidence="2">HKST-UBA17</strain>
    </source>
</reference>
<reference evidence="2" key="2">
    <citation type="journal article" date="2021" name="Microbiome">
        <title>Successional dynamics and alternative stable states in a saline activated sludge microbial community over 9 years.</title>
        <authorList>
            <person name="Wang Y."/>
            <person name="Ye J."/>
            <person name="Ju F."/>
            <person name="Liu L."/>
            <person name="Boyd J.A."/>
            <person name="Deng Y."/>
            <person name="Parks D.H."/>
            <person name="Jiang X."/>
            <person name="Yin X."/>
            <person name="Woodcroft B.J."/>
            <person name="Tyson G.W."/>
            <person name="Hugenholtz P."/>
            <person name="Polz M.F."/>
            <person name="Zhang T."/>
        </authorList>
    </citation>
    <scope>NUCLEOTIDE SEQUENCE</scope>
    <source>
        <strain evidence="2">HKST-UBA17</strain>
    </source>
</reference>
<organism evidence="2 3">
    <name type="scientific">Candidatus Dojkabacteria bacterium</name>
    <dbReference type="NCBI Taxonomy" id="2099670"/>
    <lineage>
        <taxon>Bacteria</taxon>
        <taxon>Candidatus Dojkabacteria</taxon>
    </lineage>
</organism>
<feature type="transmembrane region" description="Helical" evidence="1">
    <location>
        <begin position="108"/>
        <end position="127"/>
    </location>
</feature>
<protein>
    <submittedName>
        <fullName evidence="2">Uncharacterized protein</fullName>
    </submittedName>
</protein>
<proteinExistence type="predicted"/>
<name>A0A955I2B7_9BACT</name>
<keyword evidence="1" id="KW-0812">Transmembrane</keyword>
<keyword evidence="1" id="KW-1133">Transmembrane helix</keyword>